<dbReference type="SUPFAM" id="SSF53850">
    <property type="entry name" value="Periplasmic binding protein-like II"/>
    <property type="match status" value="1"/>
</dbReference>
<reference evidence="3" key="1">
    <citation type="submission" date="2020-05" db="EMBL/GenBank/DDBJ databases">
        <authorList>
            <person name="Chiriac C."/>
            <person name="Salcher M."/>
            <person name="Ghai R."/>
            <person name="Kavagutti S V."/>
        </authorList>
    </citation>
    <scope>NUCLEOTIDE SEQUENCE</scope>
</reference>
<protein>
    <submittedName>
        <fullName evidence="3">Unannotated protein</fullName>
    </submittedName>
</protein>
<dbReference type="InterPro" id="IPR006059">
    <property type="entry name" value="SBP"/>
</dbReference>
<evidence type="ECO:0000256" key="2">
    <source>
        <dbReference type="ARBA" id="ARBA00022729"/>
    </source>
</evidence>
<comment type="similarity">
    <text evidence="1">Belongs to the bacterial solute-binding protein 1 family.</text>
</comment>
<evidence type="ECO:0000313" key="3">
    <source>
        <dbReference type="EMBL" id="CAB4569877.1"/>
    </source>
</evidence>
<accession>A0A6J6E0P1</accession>
<name>A0A6J6E0P1_9ZZZZ</name>
<dbReference type="EMBL" id="CAEZTC010000195">
    <property type="protein sequence ID" value="CAB4569877.1"/>
    <property type="molecule type" value="Genomic_DNA"/>
</dbReference>
<dbReference type="PIRSF" id="PIRSF002825">
    <property type="entry name" value="CfbpA"/>
    <property type="match status" value="1"/>
</dbReference>
<dbReference type="AlphaFoldDB" id="A0A6J6E0P1"/>
<dbReference type="InterPro" id="IPR026045">
    <property type="entry name" value="Ferric-bd"/>
</dbReference>
<organism evidence="3">
    <name type="scientific">freshwater metagenome</name>
    <dbReference type="NCBI Taxonomy" id="449393"/>
    <lineage>
        <taxon>unclassified sequences</taxon>
        <taxon>metagenomes</taxon>
        <taxon>ecological metagenomes</taxon>
    </lineage>
</organism>
<dbReference type="PANTHER" id="PTHR30006:SF15">
    <property type="entry name" value="IRON-UTILIZATION PERIPLASMIC PROTEIN"/>
    <property type="match status" value="1"/>
</dbReference>
<dbReference type="Pfam" id="PF01547">
    <property type="entry name" value="SBP_bac_1"/>
    <property type="match status" value="1"/>
</dbReference>
<gene>
    <name evidence="3" type="ORF">UFOPK1572_01300</name>
</gene>
<dbReference type="Gene3D" id="3.40.190.10">
    <property type="entry name" value="Periplasmic binding protein-like II"/>
    <property type="match status" value="2"/>
</dbReference>
<evidence type="ECO:0000256" key="1">
    <source>
        <dbReference type="ARBA" id="ARBA00008520"/>
    </source>
</evidence>
<dbReference type="PANTHER" id="PTHR30006">
    <property type="entry name" value="THIAMINE-BINDING PERIPLASMIC PROTEIN-RELATED"/>
    <property type="match status" value="1"/>
</dbReference>
<dbReference type="GO" id="GO:0030288">
    <property type="term" value="C:outer membrane-bounded periplasmic space"/>
    <property type="evidence" value="ECO:0007669"/>
    <property type="project" value="TreeGrafter"/>
</dbReference>
<sequence>MPQNSVLKKTLTALSLTAFVSGLAACGGSNNTADGTSTVTVYTGRHYGIETVFEEFTAETGIEVRFTTGSDPELRERLAAEGANTPADLVMTADAANIALAAEAGLLSPVDSEILTGAIPEALRAADNTWFSLSRRLRVIMTSSERVTTPPTTYAEVGDPQWKGRLCLRPSTHPYTQSLVAGLINTVGADTTRTIVDSWVANDPLYINSDTDILKAIQAGDCDVALANHYYLGRLLGETPSFPVTITWPEQSGVGAHLNVSAAAVTANAPNRAAAVKLLEWLVSKGQKTFSDANNEYPADPTVEPGEIIAGFGTFKSDEASVRELGRRNAEAVTLLSEAKYE</sequence>
<keyword evidence="2" id="KW-0732">Signal</keyword>
<proteinExistence type="inferred from homology"/>